<comment type="caution">
    <text evidence="3">The sequence shown here is derived from an EMBL/GenBank/DDBJ whole genome shotgun (WGS) entry which is preliminary data.</text>
</comment>
<evidence type="ECO:0000313" key="4">
    <source>
        <dbReference type="Proteomes" id="UP000746612"/>
    </source>
</evidence>
<dbReference type="InterPro" id="IPR024156">
    <property type="entry name" value="Small_GTPase_ARF"/>
</dbReference>
<dbReference type="InterPro" id="IPR027417">
    <property type="entry name" value="P-loop_NTPase"/>
</dbReference>
<dbReference type="GO" id="GO:0046872">
    <property type="term" value="F:metal ion binding"/>
    <property type="evidence" value="ECO:0007669"/>
    <property type="project" value="UniProtKB-KW"/>
</dbReference>
<reference evidence="3" key="1">
    <citation type="submission" date="2021-03" db="EMBL/GenBank/DDBJ databases">
        <authorList>
            <person name="Alouane T."/>
            <person name="Langin T."/>
            <person name="Bonhomme L."/>
        </authorList>
    </citation>
    <scope>NUCLEOTIDE SEQUENCE</scope>
    <source>
        <strain evidence="3">MDC_Fg202</strain>
    </source>
</reference>
<dbReference type="GO" id="GO:0005525">
    <property type="term" value="F:GTP binding"/>
    <property type="evidence" value="ECO:0007669"/>
    <property type="project" value="UniProtKB-KW"/>
</dbReference>
<dbReference type="PROSITE" id="PS51417">
    <property type="entry name" value="ARF"/>
    <property type="match status" value="1"/>
</dbReference>
<dbReference type="SMART" id="SM00178">
    <property type="entry name" value="SAR"/>
    <property type="match status" value="1"/>
</dbReference>
<dbReference type="PANTHER" id="PTHR11711">
    <property type="entry name" value="ADP RIBOSYLATION FACTOR-RELATED"/>
    <property type="match status" value="1"/>
</dbReference>
<organism evidence="3 4">
    <name type="scientific">Gibberella zeae</name>
    <name type="common">Wheat head blight fungus</name>
    <name type="synonym">Fusarium graminearum</name>
    <dbReference type="NCBI Taxonomy" id="5518"/>
    <lineage>
        <taxon>Eukaryota</taxon>
        <taxon>Fungi</taxon>
        <taxon>Dikarya</taxon>
        <taxon>Ascomycota</taxon>
        <taxon>Pezizomycotina</taxon>
        <taxon>Sordariomycetes</taxon>
        <taxon>Hypocreomycetidae</taxon>
        <taxon>Hypocreales</taxon>
        <taxon>Nectriaceae</taxon>
        <taxon>Fusarium</taxon>
    </lineage>
</organism>
<dbReference type="Pfam" id="PF00025">
    <property type="entry name" value="Arf"/>
    <property type="match status" value="1"/>
</dbReference>
<protein>
    <submittedName>
        <fullName evidence="3">Uncharacterized protein</fullName>
    </submittedName>
</protein>
<keyword evidence="1" id="KW-0547">Nucleotide-binding</keyword>
<dbReference type="AlphaFoldDB" id="A0A8H3PW44"/>
<feature type="binding site" evidence="1">
    <location>
        <begin position="42"/>
        <end position="49"/>
    </location>
    <ligand>
        <name>GTP</name>
        <dbReference type="ChEBI" id="CHEBI:37565"/>
    </ligand>
</feature>
<gene>
    <name evidence="3" type="ORF">MDCFG202_LOCUS488377</name>
</gene>
<dbReference type="SUPFAM" id="SSF52540">
    <property type="entry name" value="P-loop containing nucleoside triphosphate hydrolases"/>
    <property type="match status" value="1"/>
</dbReference>
<dbReference type="InterPro" id="IPR006689">
    <property type="entry name" value="Small_GTPase_ARF/SAR"/>
</dbReference>
<dbReference type="GO" id="GO:0003924">
    <property type="term" value="F:GTPase activity"/>
    <property type="evidence" value="ECO:0007669"/>
    <property type="project" value="InterPro"/>
</dbReference>
<dbReference type="EMBL" id="CAJPIJ010000174">
    <property type="protein sequence ID" value="CAG2003530.1"/>
    <property type="molecule type" value="Genomic_DNA"/>
</dbReference>
<dbReference type="Proteomes" id="UP000746612">
    <property type="component" value="Unassembled WGS sequence"/>
</dbReference>
<keyword evidence="2" id="KW-0479">Metal-binding</keyword>
<accession>A0A8H3PW44</accession>
<keyword evidence="2" id="KW-0460">Magnesium</keyword>
<keyword evidence="1" id="KW-0342">GTP-binding</keyword>
<evidence type="ECO:0000256" key="2">
    <source>
        <dbReference type="PIRSR" id="PIRSR606689-2"/>
    </source>
</evidence>
<dbReference type="SMART" id="SM00177">
    <property type="entry name" value="ARF"/>
    <property type="match status" value="1"/>
</dbReference>
<dbReference type="Gene3D" id="3.40.50.300">
    <property type="entry name" value="P-loop containing nucleotide triphosphate hydrolases"/>
    <property type="match status" value="1"/>
</dbReference>
<evidence type="ECO:0000256" key="1">
    <source>
        <dbReference type="PIRSR" id="PIRSR606689-1"/>
    </source>
</evidence>
<proteinExistence type="predicted"/>
<sequence>MPGFYLRDALAAIGLLKPDNEPTPLTNLFSNLPSYHRILIAGLHNTGKSTLLRKHLASNVKHVTTFTMFTVCHVDIYRCGNVTFHVMNIGASRPSGFHTMERAFFNQADAVVWVVDANDCDIHVESREELIVKVDHRDGMPKDVPLLILANNRSPNDIEAVQEMESFFFDQASPALAARPHAVFGTNIHTGEGLPEPFKWLSEMVANRTIHDTRGTEGAKVSCQDEVVAILENGTGRNVLPGHQRNFSSSTDTTAMRLTYVFWVLFTAVASIPFFEQLDTELRYWLYLYWQRDVIWVPKFGPKSERLLAMERNGTLRGPKVYIPNPGFELNMGKPWKLVGNGVEVAKNYSLSRRGRNSLLFTISDPAQRPEVYSVHLKNLKGHRVYYLTFSYRFVEMKGVTQKKPCFIAVTLGDMIVTYPIFAKAGEHPHILRHENMRYQSVTVPMYTKVGVSPLVVAVFCSSRLRTGDIARVSIDDIRLEKGEGELSSWAFDMPREKYQYWLRDNYWIEFQEQDAKWYANSYSPEWPVNCREETFDGWECVVAGGDYRRQDLWDEGYGDYWPLNEQPGRGVTDI</sequence>
<feature type="binding site" evidence="2">
    <location>
        <position position="49"/>
    </location>
    <ligand>
        <name>Mg(2+)</name>
        <dbReference type="ChEBI" id="CHEBI:18420"/>
    </ligand>
</feature>
<name>A0A8H3PW44_GIBZA</name>
<evidence type="ECO:0000313" key="3">
    <source>
        <dbReference type="EMBL" id="CAG2003530.1"/>
    </source>
</evidence>